<feature type="transmembrane region" description="Helical" evidence="7">
    <location>
        <begin position="552"/>
        <end position="578"/>
    </location>
</feature>
<feature type="transmembrane region" description="Helical" evidence="7">
    <location>
        <begin position="590"/>
        <end position="610"/>
    </location>
</feature>
<dbReference type="PROSITE" id="PS51202">
    <property type="entry name" value="RCK_C"/>
    <property type="match status" value="2"/>
</dbReference>
<dbReference type="AlphaFoldDB" id="A0A382AF98"/>
<dbReference type="InterPro" id="IPR051679">
    <property type="entry name" value="DASS-Related_Transporters"/>
</dbReference>
<feature type="transmembrane region" description="Helical" evidence="7">
    <location>
        <begin position="528"/>
        <end position="546"/>
    </location>
</feature>
<feature type="transmembrane region" description="Helical" evidence="7">
    <location>
        <begin position="197"/>
        <end position="217"/>
    </location>
</feature>
<reference evidence="9" key="1">
    <citation type="submission" date="2018-05" db="EMBL/GenBank/DDBJ databases">
        <authorList>
            <person name="Lanie J.A."/>
            <person name="Ng W.-L."/>
            <person name="Kazmierczak K.M."/>
            <person name="Andrzejewski T.M."/>
            <person name="Davidsen T.M."/>
            <person name="Wayne K.J."/>
            <person name="Tettelin H."/>
            <person name="Glass J.I."/>
            <person name="Rusch D."/>
            <person name="Podicherti R."/>
            <person name="Tsui H.-C.T."/>
            <person name="Winkler M.E."/>
        </authorList>
    </citation>
    <scope>NUCLEOTIDE SEQUENCE</scope>
</reference>
<dbReference type="InterPro" id="IPR004680">
    <property type="entry name" value="Cit_transptr-like_dom"/>
</dbReference>
<dbReference type="GO" id="GO:0005886">
    <property type="term" value="C:plasma membrane"/>
    <property type="evidence" value="ECO:0007669"/>
    <property type="project" value="TreeGrafter"/>
</dbReference>
<feature type="transmembrane region" description="Helical" evidence="7">
    <location>
        <begin position="112"/>
        <end position="140"/>
    </location>
</feature>
<evidence type="ECO:0000256" key="2">
    <source>
        <dbReference type="ARBA" id="ARBA00022448"/>
    </source>
</evidence>
<dbReference type="PROSITE" id="PS01271">
    <property type="entry name" value="NA_SULFATE"/>
    <property type="match status" value="1"/>
</dbReference>
<keyword evidence="4" id="KW-0677">Repeat</keyword>
<accession>A0A382AF98</accession>
<gene>
    <name evidence="9" type="ORF">METZ01_LOCUS152646</name>
</gene>
<dbReference type="Pfam" id="PF03600">
    <property type="entry name" value="CitMHS"/>
    <property type="match status" value="1"/>
</dbReference>
<organism evidence="9">
    <name type="scientific">marine metagenome</name>
    <dbReference type="NCBI Taxonomy" id="408172"/>
    <lineage>
        <taxon>unclassified sequences</taxon>
        <taxon>metagenomes</taxon>
        <taxon>ecological metagenomes</taxon>
    </lineage>
</organism>
<proteinExistence type="predicted"/>
<dbReference type="InterPro" id="IPR036721">
    <property type="entry name" value="RCK_C_sf"/>
</dbReference>
<evidence type="ECO:0000256" key="1">
    <source>
        <dbReference type="ARBA" id="ARBA00004141"/>
    </source>
</evidence>
<sequence length="613" mass="65807">MADMNHVPDQFAVAGILLATFLLFARNKWRHDIVAVLSLVMLVVTDLLMEFGFGRPSLLVKDPSTLLSGFGHPAVLTVAAVLVISRALRNAGVVDLLARRILPLTKSESGHVFSLSGVVMACSAFMNNVGALALLLPVTLRTATERNRSPGMLLMPLAFASILGGMMTMIGTPPNIIIATLRAELVEDGQPYGLFDFSPVGVAVAVVGVAFVALGGWRLIPKASRTKTVGKTLFSIDEYVTELLIPEDCSLIGQNLGEFADELGEKMILLGFVRKDEKVVPIDRRKELKAGDHFLAKADPVDLQEVLELHGLELAKEIRKRIEKIEADDLSYVEVVVSAGSLVEGRGRSYLRRRMGREVALLAVARQGKPIRKRLGKVVFQVGDVLLLHGDAETLEDRVATLNLLPLADRDVKVGSFPKAGAALLVFAAAIGLSAGNVMPMTIAFVGAALAYVLLGILPTRDIYREIDWPVIVLLAAMMPLSRALRDTGCAELVANHLAETAGSFPHWATLVLVMGITMCLSDIINNAATALIMAPIAVGIANAMGLNPDPFLMSVAVGASCAFLTPIGHQCNALVLGPGGYRFGDYWRMGLPLEILILALGTPLIMHFWPLS</sequence>
<comment type="subcellular location">
    <subcellularLocation>
        <location evidence="1">Membrane</location>
        <topology evidence="1">Multi-pass membrane protein</topology>
    </subcellularLocation>
</comment>
<evidence type="ECO:0000256" key="4">
    <source>
        <dbReference type="ARBA" id="ARBA00022737"/>
    </source>
</evidence>
<dbReference type="EMBL" id="UINC01025005">
    <property type="protein sequence ID" value="SVA99792.1"/>
    <property type="molecule type" value="Genomic_DNA"/>
</dbReference>
<dbReference type="GO" id="GO:0006813">
    <property type="term" value="P:potassium ion transport"/>
    <property type="evidence" value="ECO:0007669"/>
    <property type="project" value="InterPro"/>
</dbReference>
<keyword evidence="6 7" id="KW-0472">Membrane</keyword>
<evidence type="ECO:0000256" key="6">
    <source>
        <dbReference type="ARBA" id="ARBA00023136"/>
    </source>
</evidence>
<feature type="transmembrane region" description="Helical" evidence="7">
    <location>
        <begin position="441"/>
        <end position="460"/>
    </location>
</feature>
<dbReference type="PANTHER" id="PTHR43652">
    <property type="entry name" value="BASIC AMINO ACID ANTIPORTER YFCC-RELATED"/>
    <property type="match status" value="1"/>
</dbReference>
<dbReference type="CDD" id="cd01115">
    <property type="entry name" value="SLC13_permease"/>
    <property type="match status" value="1"/>
</dbReference>
<feature type="transmembrane region" description="Helical" evidence="7">
    <location>
        <begin position="152"/>
        <end position="177"/>
    </location>
</feature>
<keyword evidence="2" id="KW-0813">Transport</keyword>
<dbReference type="InterPro" id="IPR006037">
    <property type="entry name" value="RCK_C"/>
</dbReference>
<name>A0A382AF98_9ZZZZ</name>
<feature type="transmembrane region" description="Helical" evidence="7">
    <location>
        <begin position="33"/>
        <end position="53"/>
    </location>
</feature>
<feature type="domain" description="RCK C-terminal" evidence="8">
    <location>
        <begin position="320"/>
        <end position="405"/>
    </location>
</feature>
<protein>
    <recommendedName>
        <fullName evidence="8">RCK C-terminal domain-containing protein</fullName>
    </recommendedName>
</protein>
<feature type="transmembrane region" description="Helical" evidence="7">
    <location>
        <begin position="7"/>
        <end position="27"/>
    </location>
</feature>
<dbReference type="Gene3D" id="3.30.70.1450">
    <property type="entry name" value="Regulator of K+ conductance, C-terminal domain"/>
    <property type="match status" value="2"/>
</dbReference>
<feature type="transmembrane region" description="Helical" evidence="7">
    <location>
        <begin position="417"/>
        <end position="435"/>
    </location>
</feature>
<dbReference type="SUPFAM" id="SSF116726">
    <property type="entry name" value="TrkA C-terminal domain-like"/>
    <property type="match status" value="2"/>
</dbReference>
<dbReference type="GO" id="GO:0008324">
    <property type="term" value="F:monoatomic cation transmembrane transporter activity"/>
    <property type="evidence" value="ECO:0007669"/>
    <property type="project" value="InterPro"/>
</dbReference>
<keyword evidence="3 7" id="KW-0812">Transmembrane</keyword>
<dbReference type="InterPro" id="IPR031312">
    <property type="entry name" value="Na/sul_symport_CS"/>
</dbReference>
<evidence type="ECO:0000256" key="3">
    <source>
        <dbReference type="ARBA" id="ARBA00022692"/>
    </source>
</evidence>
<keyword evidence="5 7" id="KW-1133">Transmembrane helix</keyword>
<feature type="domain" description="RCK C-terminal" evidence="8">
    <location>
        <begin position="228"/>
        <end position="312"/>
    </location>
</feature>
<evidence type="ECO:0000259" key="8">
    <source>
        <dbReference type="PROSITE" id="PS51202"/>
    </source>
</evidence>
<evidence type="ECO:0000256" key="7">
    <source>
        <dbReference type="SAM" id="Phobius"/>
    </source>
</evidence>
<evidence type="ECO:0000313" key="9">
    <source>
        <dbReference type="EMBL" id="SVA99792.1"/>
    </source>
</evidence>
<dbReference type="PANTHER" id="PTHR43652:SF2">
    <property type="entry name" value="BASIC AMINO ACID ANTIPORTER YFCC-RELATED"/>
    <property type="match status" value="1"/>
</dbReference>
<evidence type="ECO:0000256" key="5">
    <source>
        <dbReference type="ARBA" id="ARBA00022989"/>
    </source>
</evidence>